<sequence>MRLIKKTIEQFCTAILLFFIAISTMSSGNAAEIAIIIDDMGNARRDAKAFDLPKEVTLSILPHTPLSRQFSQRAAKQQREVMLHVPMESLGNNRLGPGAITSDMHPQAIKQTLSSALKSVPHAIGVNNHMGSKLTQLTLPMKTTMEFLQEENLFFVDSRTTRFSKASKIAQEVGILSGHRSVFIDHVIDPDHIDQQFKRLIRLAKKYNQVIGIAHPYPQSLAYLENALTELDGQGVRLIPVSEMLKSIELSRKAQHQQNNQPTSVTGVVEETKTTPVSL</sequence>
<dbReference type="Pfam" id="PF04748">
    <property type="entry name" value="Polysacc_deac_2"/>
    <property type="match status" value="1"/>
</dbReference>
<organism evidence="2 3">
    <name type="scientific">Fluctibacter corallii</name>
    <dbReference type="NCBI Taxonomy" id="2984329"/>
    <lineage>
        <taxon>Bacteria</taxon>
        <taxon>Pseudomonadati</taxon>
        <taxon>Pseudomonadota</taxon>
        <taxon>Gammaproteobacteria</taxon>
        <taxon>Alteromonadales</taxon>
        <taxon>Alteromonadaceae</taxon>
        <taxon>Fluctibacter</taxon>
    </lineage>
</organism>
<dbReference type="PANTHER" id="PTHR30105:SF2">
    <property type="entry name" value="DIVERGENT POLYSACCHARIDE DEACETYLASE SUPERFAMILY"/>
    <property type="match status" value="1"/>
</dbReference>
<comment type="caution">
    <text evidence="2">The sequence shown here is derived from an EMBL/GenBank/DDBJ whole genome shotgun (WGS) entry which is preliminary data.</text>
</comment>
<accession>A0ABT3A7Z4</accession>
<evidence type="ECO:0000313" key="3">
    <source>
        <dbReference type="Proteomes" id="UP001652504"/>
    </source>
</evidence>
<proteinExistence type="predicted"/>
<dbReference type="InterPro" id="IPR011330">
    <property type="entry name" value="Glyco_hydro/deAcase_b/a-brl"/>
</dbReference>
<feature type="compositionally biased region" description="Polar residues" evidence="1">
    <location>
        <begin position="256"/>
        <end position="266"/>
    </location>
</feature>
<evidence type="ECO:0000313" key="2">
    <source>
        <dbReference type="EMBL" id="MCV2884407.1"/>
    </source>
</evidence>
<feature type="region of interest" description="Disordered" evidence="1">
    <location>
        <begin position="253"/>
        <end position="279"/>
    </location>
</feature>
<dbReference type="Proteomes" id="UP001652504">
    <property type="component" value="Unassembled WGS sequence"/>
</dbReference>
<dbReference type="RefSeq" id="WP_263711655.1">
    <property type="nucleotide sequence ID" value="NZ_JAOWKX010000003.1"/>
</dbReference>
<keyword evidence="3" id="KW-1185">Reference proteome</keyword>
<name>A0ABT3A7Z4_9ALTE</name>
<gene>
    <name evidence="2" type="ORF">OE749_06835</name>
</gene>
<protein>
    <submittedName>
        <fullName evidence="2">Divergent polysaccharide deacetylase family protein</fullName>
    </submittedName>
</protein>
<dbReference type="SUPFAM" id="SSF88713">
    <property type="entry name" value="Glycoside hydrolase/deacetylase"/>
    <property type="match status" value="1"/>
</dbReference>
<dbReference type="Gene3D" id="3.20.20.370">
    <property type="entry name" value="Glycoside hydrolase/deacetylase"/>
    <property type="match status" value="1"/>
</dbReference>
<dbReference type="InterPro" id="IPR006837">
    <property type="entry name" value="Divergent_DAC"/>
</dbReference>
<reference evidence="2 3" key="1">
    <citation type="submission" date="2022-10" db="EMBL/GenBank/DDBJ databases">
        <title>Aestuariibacter sp. AA17 isolated from Montipora capitata coral fragment.</title>
        <authorList>
            <person name="Emsley S.A."/>
            <person name="Pfannmuller K.M."/>
            <person name="Loughran R.M."/>
            <person name="Shlafstein M."/>
            <person name="Papke E."/>
            <person name="Saw J.H."/>
            <person name="Ushijima B."/>
            <person name="Videau P."/>
        </authorList>
    </citation>
    <scope>NUCLEOTIDE SEQUENCE [LARGE SCALE GENOMIC DNA]</scope>
    <source>
        <strain evidence="2 3">AA17</strain>
    </source>
</reference>
<dbReference type="CDD" id="cd10936">
    <property type="entry name" value="CE4_DAC2"/>
    <property type="match status" value="1"/>
</dbReference>
<evidence type="ECO:0000256" key="1">
    <source>
        <dbReference type="SAM" id="MobiDB-lite"/>
    </source>
</evidence>
<dbReference type="PANTHER" id="PTHR30105">
    <property type="entry name" value="UNCHARACTERIZED YIBQ-RELATED"/>
    <property type="match status" value="1"/>
</dbReference>
<dbReference type="EMBL" id="JAOWKX010000003">
    <property type="protein sequence ID" value="MCV2884407.1"/>
    <property type="molecule type" value="Genomic_DNA"/>
</dbReference>